<keyword evidence="4" id="KW-0732">Signal</keyword>
<dbReference type="InterPro" id="IPR008250">
    <property type="entry name" value="ATPase_P-typ_transduc_dom_A_sf"/>
</dbReference>
<accession>A0A0A9XKP7</accession>
<reference evidence="6" key="1">
    <citation type="journal article" date="2014" name="PLoS ONE">
        <title>Transcriptome-Based Identification of ABC Transporters in the Western Tarnished Plant Bug Lygus hesperus.</title>
        <authorList>
            <person name="Hull J.J."/>
            <person name="Chaney K."/>
            <person name="Geib S.M."/>
            <person name="Fabrick J.A."/>
            <person name="Brent C.S."/>
            <person name="Walsh D."/>
            <person name="Lavine L.C."/>
        </authorList>
    </citation>
    <scope>NUCLEOTIDE SEQUENCE</scope>
</reference>
<evidence type="ECO:0000313" key="6">
    <source>
        <dbReference type="EMBL" id="JAG21302.1"/>
    </source>
</evidence>
<feature type="domain" description="P-type ATPase A" evidence="5">
    <location>
        <begin position="61"/>
        <end position="170"/>
    </location>
</feature>
<proteinExistence type="predicted"/>
<evidence type="ECO:0000259" key="5">
    <source>
        <dbReference type="Pfam" id="PF00122"/>
    </source>
</evidence>
<dbReference type="Gene3D" id="2.70.150.10">
    <property type="entry name" value="Calcium-transporting ATPase, cytoplasmic transduction domain A"/>
    <property type="match status" value="1"/>
</dbReference>
<comment type="subcellular location">
    <subcellularLocation>
        <location evidence="1">Endomembrane system</location>
        <topology evidence="1">Multi-pass membrane protein</topology>
    </subcellularLocation>
</comment>
<feature type="chain" id="PRO_5002053006" evidence="4">
    <location>
        <begin position="17"/>
        <end position="187"/>
    </location>
</feature>
<dbReference type="AlphaFoldDB" id="A0A0A9XKP7"/>
<name>A0A0A9XKP7_LYGHE</name>
<dbReference type="PANTHER" id="PTHR24093">
    <property type="entry name" value="CATION TRANSPORTING ATPASE"/>
    <property type="match status" value="1"/>
</dbReference>
<keyword evidence="2" id="KW-0460">Magnesium</keyword>
<feature type="non-terminal residue" evidence="6">
    <location>
        <position position="187"/>
    </location>
</feature>
<dbReference type="InterPro" id="IPR023298">
    <property type="entry name" value="ATPase_P-typ_TM_dom_sf"/>
</dbReference>
<sequence>MLKILIFTGIVSIIAGSIKDPTDGWIEGTTILICVFIVLVVSSYNNYKQEVEYHRLQTAYKENKVTVLRSGQTVSIDTDDILVGDIIYINSGDMILADGIIADLSVISVNESSINGESCEKYKSLSSVDNTVDQVPDPFIISGTEVISGSCTMLATCVGDYSVRGQLARSLCRETELTNLQLRLASV</sequence>
<reference evidence="6" key="2">
    <citation type="submission" date="2014-07" db="EMBL/GenBank/DDBJ databases">
        <authorList>
            <person name="Hull J."/>
        </authorList>
    </citation>
    <scope>NUCLEOTIDE SEQUENCE</scope>
</reference>
<feature type="signal peptide" evidence="4">
    <location>
        <begin position="1"/>
        <end position="16"/>
    </location>
</feature>
<evidence type="ECO:0000256" key="2">
    <source>
        <dbReference type="ARBA" id="ARBA00022842"/>
    </source>
</evidence>
<protein>
    <submittedName>
        <fullName evidence="6">Calcium-transporting ATPase PAT1</fullName>
    </submittedName>
</protein>
<gene>
    <name evidence="6" type="primary">patA_0</name>
    <name evidence="6" type="ORF">CM83_103173</name>
</gene>
<evidence type="ECO:0000256" key="3">
    <source>
        <dbReference type="SAM" id="Phobius"/>
    </source>
</evidence>
<dbReference type="Pfam" id="PF00122">
    <property type="entry name" value="E1-E2_ATPase"/>
    <property type="match status" value="1"/>
</dbReference>
<keyword evidence="3" id="KW-0812">Transmembrane</keyword>
<keyword evidence="3" id="KW-0472">Membrane</keyword>
<feature type="transmembrane region" description="Helical" evidence="3">
    <location>
        <begin position="29"/>
        <end position="47"/>
    </location>
</feature>
<dbReference type="PANTHER" id="PTHR24093:SF369">
    <property type="entry name" value="CALCIUM-TRANSPORTING ATPASE"/>
    <property type="match status" value="1"/>
</dbReference>
<dbReference type="EMBL" id="GBHO01022302">
    <property type="protein sequence ID" value="JAG21302.1"/>
    <property type="molecule type" value="Transcribed_RNA"/>
</dbReference>
<organism evidence="6">
    <name type="scientific">Lygus hesperus</name>
    <name type="common">Western plant bug</name>
    <dbReference type="NCBI Taxonomy" id="30085"/>
    <lineage>
        <taxon>Eukaryota</taxon>
        <taxon>Metazoa</taxon>
        <taxon>Ecdysozoa</taxon>
        <taxon>Arthropoda</taxon>
        <taxon>Hexapoda</taxon>
        <taxon>Insecta</taxon>
        <taxon>Pterygota</taxon>
        <taxon>Neoptera</taxon>
        <taxon>Paraneoptera</taxon>
        <taxon>Hemiptera</taxon>
        <taxon>Heteroptera</taxon>
        <taxon>Panheteroptera</taxon>
        <taxon>Cimicomorpha</taxon>
        <taxon>Miridae</taxon>
        <taxon>Mirini</taxon>
        <taxon>Lygus</taxon>
    </lineage>
</organism>
<dbReference type="SUPFAM" id="SSF81665">
    <property type="entry name" value="Calcium ATPase, transmembrane domain M"/>
    <property type="match status" value="1"/>
</dbReference>
<dbReference type="SUPFAM" id="SSF81653">
    <property type="entry name" value="Calcium ATPase, transduction domain A"/>
    <property type="match status" value="1"/>
</dbReference>
<keyword evidence="3" id="KW-1133">Transmembrane helix</keyword>
<dbReference type="Gene3D" id="1.20.1110.10">
    <property type="entry name" value="Calcium-transporting ATPase, transmembrane domain"/>
    <property type="match status" value="1"/>
</dbReference>
<dbReference type="GO" id="GO:0005886">
    <property type="term" value="C:plasma membrane"/>
    <property type="evidence" value="ECO:0007669"/>
    <property type="project" value="TreeGrafter"/>
</dbReference>
<dbReference type="InterPro" id="IPR059000">
    <property type="entry name" value="ATPase_P-type_domA"/>
</dbReference>
<evidence type="ECO:0000256" key="1">
    <source>
        <dbReference type="ARBA" id="ARBA00004127"/>
    </source>
</evidence>
<evidence type="ECO:0000256" key="4">
    <source>
        <dbReference type="SAM" id="SignalP"/>
    </source>
</evidence>
<dbReference type="GO" id="GO:0012505">
    <property type="term" value="C:endomembrane system"/>
    <property type="evidence" value="ECO:0007669"/>
    <property type="project" value="UniProtKB-SubCell"/>
</dbReference>
<dbReference type="GO" id="GO:0005388">
    <property type="term" value="F:P-type calcium transporter activity"/>
    <property type="evidence" value="ECO:0007669"/>
    <property type="project" value="TreeGrafter"/>
</dbReference>